<accession>A0A6A4IP08</accession>
<dbReference type="Proteomes" id="UP000466442">
    <property type="component" value="Unassembled WGS sequence"/>
</dbReference>
<gene>
    <name evidence="1" type="ORF">GE061_005309</name>
</gene>
<protein>
    <submittedName>
        <fullName evidence="1">Uncharacterized protein</fullName>
    </submittedName>
</protein>
<proteinExistence type="predicted"/>
<comment type="caution">
    <text evidence="1">The sequence shown here is derived from an EMBL/GenBank/DDBJ whole genome shotgun (WGS) entry which is preliminary data.</text>
</comment>
<sequence length="98" mass="10419">MTVRSSNPNDGSSCTNYLSICNPQNQATCCMFPIVLCLPDNKGSASCLSPLDVANLSPRITSSARYSNFVAALKKNATMSLMTPTSQFTPTFYGAPQG</sequence>
<name>A0A6A4IP08_APOLU</name>
<dbReference type="AlphaFoldDB" id="A0A6A4IP08"/>
<reference evidence="1" key="1">
    <citation type="journal article" date="2021" name="Mol. Ecol. Resour.">
        <title>Apolygus lucorum genome provides insights into omnivorousness and mesophyll feeding.</title>
        <authorList>
            <person name="Liu Y."/>
            <person name="Liu H."/>
            <person name="Wang H."/>
            <person name="Huang T."/>
            <person name="Liu B."/>
            <person name="Yang B."/>
            <person name="Yin L."/>
            <person name="Li B."/>
            <person name="Zhang Y."/>
            <person name="Zhang S."/>
            <person name="Jiang F."/>
            <person name="Zhang X."/>
            <person name="Ren Y."/>
            <person name="Wang B."/>
            <person name="Wang S."/>
            <person name="Lu Y."/>
            <person name="Wu K."/>
            <person name="Fan W."/>
            <person name="Wang G."/>
        </authorList>
    </citation>
    <scope>NUCLEOTIDE SEQUENCE</scope>
    <source>
        <strain evidence="1">12Hb</strain>
    </source>
</reference>
<keyword evidence="2" id="KW-1185">Reference proteome</keyword>
<dbReference type="EMBL" id="WIXP02000013">
    <property type="protein sequence ID" value="KAF6200862.1"/>
    <property type="molecule type" value="Genomic_DNA"/>
</dbReference>
<evidence type="ECO:0000313" key="1">
    <source>
        <dbReference type="EMBL" id="KAF6200862.1"/>
    </source>
</evidence>
<organism evidence="1 2">
    <name type="scientific">Apolygus lucorum</name>
    <name type="common">Small green plant bug</name>
    <name type="synonym">Lygocoris lucorum</name>
    <dbReference type="NCBI Taxonomy" id="248454"/>
    <lineage>
        <taxon>Eukaryota</taxon>
        <taxon>Metazoa</taxon>
        <taxon>Ecdysozoa</taxon>
        <taxon>Arthropoda</taxon>
        <taxon>Hexapoda</taxon>
        <taxon>Insecta</taxon>
        <taxon>Pterygota</taxon>
        <taxon>Neoptera</taxon>
        <taxon>Paraneoptera</taxon>
        <taxon>Hemiptera</taxon>
        <taxon>Heteroptera</taxon>
        <taxon>Panheteroptera</taxon>
        <taxon>Cimicomorpha</taxon>
        <taxon>Miridae</taxon>
        <taxon>Mirini</taxon>
        <taxon>Apolygus</taxon>
    </lineage>
</organism>
<evidence type="ECO:0000313" key="2">
    <source>
        <dbReference type="Proteomes" id="UP000466442"/>
    </source>
</evidence>
<dbReference type="OrthoDB" id="6627250at2759"/>